<proteinExistence type="inferred from homology"/>
<evidence type="ECO:0000256" key="1">
    <source>
        <dbReference type="ARBA" id="ARBA00011975"/>
    </source>
</evidence>
<dbReference type="Proteomes" id="UP000199220">
    <property type="component" value="Unassembled WGS sequence"/>
</dbReference>
<dbReference type="Gene3D" id="3.40.50.150">
    <property type="entry name" value="Vaccinia Virus protein VP39"/>
    <property type="match status" value="1"/>
</dbReference>
<sequence length="449" mass="50786">MTPSQHAEFTFVDLFAGIGGFAYALRELGGTCVDSVEIDPRAARVYEWNHGADPLGDITKRANDQGVDVPEHTVLTAGFPCQPFSKSGAQRGMDEARGTLFENIMHIVAARRPPVVLLENVRNLAGPRHRHEWAVIVQCLREAGYHVSSRPAIFSPHLLPVEQGGSPQIRERVFITATYWPERSADDPAPAVVNKMVRTEPWDLMTELPVDSRRFIAGCELTREERQWIDAWENFRELITARLRTAAPSRALDEVRLPGFPFWVDSWVHEDQFDLPRETPRWKENFLRKNSKFYTQHQSVLDRWIEAHDVRSFPASRRKFEWQAQTEDSLWNCAMQLRPSGIRAKRMTHLPALVAISQTPILGPQQRRLSVAEAATLQGFPPNFDFGDQPASESYKQLGNGVHVGVVQHVLRKHIERDLTRLRKIAPGLATIVDEPASVSAPTREAVPA</sequence>
<dbReference type="OrthoDB" id="9813719at2"/>
<dbReference type="EC" id="2.1.1.37" evidence="1"/>
<protein>
    <recommendedName>
        <fullName evidence="1">DNA (cytosine-5-)-methyltransferase</fullName>
        <ecNumber evidence="1">2.1.1.37</ecNumber>
    </recommendedName>
</protein>
<dbReference type="NCBIfam" id="TIGR00675">
    <property type="entry name" value="dcm"/>
    <property type="match status" value="1"/>
</dbReference>
<dbReference type="Gene3D" id="3.90.120.10">
    <property type="entry name" value="DNA Methylase, subunit A, domain 2"/>
    <property type="match status" value="1"/>
</dbReference>
<keyword evidence="2 6" id="KW-0489">Methyltransferase</keyword>
<evidence type="ECO:0000256" key="4">
    <source>
        <dbReference type="ARBA" id="ARBA00022691"/>
    </source>
</evidence>
<dbReference type="PRINTS" id="PR00105">
    <property type="entry name" value="C5METTRFRASE"/>
</dbReference>
<evidence type="ECO:0000256" key="7">
    <source>
        <dbReference type="RuleBase" id="RU000416"/>
    </source>
</evidence>
<feature type="active site" evidence="6">
    <location>
        <position position="81"/>
    </location>
</feature>
<gene>
    <name evidence="8" type="ORF">SAMN04488554_3400</name>
</gene>
<evidence type="ECO:0000256" key="6">
    <source>
        <dbReference type="PROSITE-ProRule" id="PRU01016"/>
    </source>
</evidence>
<evidence type="ECO:0000256" key="2">
    <source>
        <dbReference type="ARBA" id="ARBA00022603"/>
    </source>
</evidence>
<keyword evidence="4 6" id="KW-0949">S-adenosyl-L-methionine</keyword>
<organism evidence="8 9">
    <name type="scientific">Ruania alba</name>
    <dbReference type="NCBI Taxonomy" id="648782"/>
    <lineage>
        <taxon>Bacteria</taxon>
        <taxon>Bacillati</taxon>
        <taxon>Actinomycetota</taxon>
        <taxon>Actinomycetes</taxon>
        <taxon>Micrococcales</taxon>
        <taxon>Ruaniaceae</taxon>
        <taxon>Ruania</taxon>
    </lineage>
</organism>
<name>A0A1H5MHA4_9MICO</name>
<accession>A0A1H5MHA4</accession>
<dbReference type="InterPro" id="IPR001525">
    <property type="entry name" value="C5_MeTfrase"/>
</dbReference>
<dbReference type="PANTHER" id="PTHR46098:SF1">
    <property type="entry name" value="TRNA (CYTOSINE(38)-C(5))-METHYLTRANSFERASE"/>
    <property type="match status" value="1"/>
</dbReference>
<keyword evidence="5" id="KW-0680">Restriction system</keyword>
<evidence type="ECO:0000313" key="9">
    <source>
        <dbReference type="Proteomes" id="UP000199220"/>
    </source>
</evidence>
<dbReference type="GO" id="GO:0009307">
    <property type="term" value="P:DNA restriction-modification system"/>
    <property type="evidence" value="ECO:0007669"/>
    <property type="project" value="UniProtKB-KW"/>
</dbReference>
<dbReference type="GO" id="GO:0032259">
    <property type="term" value="P:methylation"/>
    <property type="evidence" value="ECO:0007669"/>
    <property type="project" value="UniProtKB-KW"/>
</dbReference>
<dbReference type="STRING" id="648782.SAMN04488554_3400"/>
<evidence type="ECO:0000256" key="3">
    <source>
        <dbReference type="ARBA" id="ARBA00022679"/>
    </source>
</evidence>
<reference evidence="9" key="1">
    <citation type="submission" date="2016-10" db="EMBL/GenBank/DDBJ databases">
        <authorList>
            <person name="Varghese N."/>
            <person name="Submissions S."/>
        </authorList>
    </citation>
    <scope>NUCLEOTIDE SEQUENCE [LARGE SCALE GENOMIC DNA]</scope>
    <source>
        <strain evidence="9">DSM 21368</strain>
    </source>
</reference>
<keyword evidence="9" id="KW-1185">Reference proteome</keyword>
<dbReference type="GO" id="GO:0003886">
    <property type="term" value="F:DNA (cytosine-5-)-methyltransferase activity"/>
    <property type="evidence" value="ECO:0007669"/>
    <property type="project" value="UniProtKB-EC"/>
</dbReference>
<dbReference type="SUPFAM" id="SSF53335">
    <property type="entry name" value="S-adenosyl-L-methionine-dependent methyltransferases"/>
    <property type="match status" value="1"/>
</dbReference>
<dbReference type="InterPro" id="IPR050750">
    <property type="entry name" value="C5-MTase"/>
</dbReference>
<dbReference type="RefSeq" id="WP_089774196.1">
    <property type="nucleotide sequence ID" value="NZ_FNTX01000002.1"/>
</dbReference>
<keyword evidence="3 6" id="KW-0808">Transferase</keyword>
<comment type="similarity">
    <text evidence="6 7">Belongs to the class I-like SAM-binding methyltransferase superfamily. C5-methyltransferase family.</text>
</comment>
<dbReference type="PANTHER" id="PTHR46098">
    <property type="entry name" value="TRNA (CYTOSINE(38)-C(5))-METHYLTRANSFERASE"/>
    <property type="match status" value="1"/>
</dbReference>
<dbReference type="Pfam" id="PF00145">
    <property type="entry name" value="DNA_methylase"/>
    <property type="match status" value="1"/>
</dbReference>
<evidence type="ECO:0000313" key="8">
    <source>
        <dbReference type="EMBL" id="SEE88792.1"/>
    </source>
</evidence>
<dbReference type="PROSITE" id="PS51679">
    <property type="entry name" value="SAM_MT_C5"/>
    <property type="match status" value="1"/>
</dbReference>
<evidence type="ECO:0000256" key="5">
    <source>
        <dbReference type="ARBA" id="ARBA00022747"/>
    </source>
</evidence>
<dbReference type="InterPro" id="IPR029063">
    <property type="entry name" value="SAM-dependent_MTases_sf"/>
</dbReference>
<dbReference type="EMBL" id="FNTX01000002">
    <property type="protein sequence ID" value="SEE88792.1"/>
    <property type="molecule type" value="Genomic_DNA"/>
</dbReference>
<dbReference type="AlphaFoldDB" id="A0A1H5MHA4"/>